<evidence type="ECO:0000313" key="2">
    <source>
        <dbReference type="EMBL" id="MBJ6725037.1"/>
    </source>
</evidence>
<proteinExistence type="predicted"/>
<organism evidence="2 3">
    <name type="scientific">Geomesophilobacter sediminis</name>
    <dbReference type="NCBI Taxonomy" id="2798584"/>
    <lineage>
        <taxon>Bacteria</taxon>
        <taxon>Pseudomonadati</taxon>
        <taxon>Thermodesulfobacteriota</taxon>
        <taxon>Desulfuromonadia</taxon>
        <taxon>Geobacterales</taxon>
        <taxon>Geobacteraceae</taxon>
        <taxon>Geomesophilobacter</taxon>
    </lineage>
</organism>
<feature type="chain" id="PRO_5035315186" evidence="1">
    <location>
        <begin position="21"/>
        <end position="209"/>
    </location>
</feature>
<evidence type="ECO:0000313" key="3">
    <source>
        <dbReference type="Proteomes" id="UP000636888"/>
    </source>
</evidence>
<gene>
    <name evidence="2" type="ORF">JFN93_09985</name>
</gene>
<sequence>MKTFLNIALLLLTLACTGCATTYVPVSWGFGSKVQDLSHQDVTLVILFNRYDPDRKTLRVSGTSFDQVMMPSEVKSHLGAYRPDTQLIYRNLYHDYGDTELRDLMVHEFAHHIWFTYMSADQRQQWRAHLRRNPSPLQAMVRMVYPPQADWDAEDFAFTVQSARPIDVMALAALKVIAPEERDQILRTRFPNLAPNLPEQTAAQEEPAK</sequence>
<keyword evidence="1" id="KW-0732">Signal</keyword>
<feature type="signal peptide" evidence="1">
    <location>
        <begin position="1"/>
        <end position="20"/>
    </location>
</feature>
<reference evidence="2" key="1">
    <citation type="submission" date="2020-12" db="EMBL/GenBank/DDBJ databases">
        <title>Geomonas sp. Red875, isolated from river sediment.</title>
        <authorList>
            <person name="Xu Z."/>
            <person name="Zhang Z."/>
            <person name="Masuda Y."/>
            <person name="Itoh H."/>
            <person name="Senoo K."/>
        </authorList>
    </citation>
    <scope>NUCLEOTIDE SEQUENCE</scope>
    <source>
        <strain evidence="2">Red875</strain>
    </source>
</reference>
<protein>
    <submittedName>
        <fullName evidence="2">Uncharacterized protein</fullName>
    </submittedName>
</protein>
<comment type="caution">
    <text evidence="2">The sequence shown here is derived from an EMBL/GenBank/DDBJ whole genome shotgun (WGS) entry which is preliminary data.</text>
</comment>
<dbReference type="EMBL" id="JAEMHM010000007">
    <property type="protein sequence ID" value="MBJ6725037.1"/>
    <property type="molecule type" value="Genomic_DNA"/>
</dbReference>
<dbReference type="Proteomes" id="UP000636888">
    <property type="component" value="Unassembled WGS sequence"/>
</dbReference>
<dbReference type="PROSITE" id="PS51257">
    <property type="entry name" value="PROKAR_LIPOPROTEIN"/>
    <property type="match status" value="1"/>
</dbReference>
<keyword evidence="3" id="KW-1185">Reference proteome</keyword>
<dbReference type="AlphaFoldDB" id="A0A8J7M0G3"/>
<accession>A0A8J7M0G3</accession>
<evidence type="ECO:0000256" key="1">
    <source>
        <dbReference type="SAM" id="SignalP"/>
    </source>
</evidence>
<name>A0A8J7M0G3_9BACT</name>
<dbReference type="RefSeq" id="WP_199383927.1">
    <property type="nucleotide sequence ID" value="NZ_JAEMHM010000007.1"/>
</dbReference>